<name>A0ABT7QKB0_9GAMM</name>
<dbReference type="Pfam" id="PF13561">
    <property type="entry name" value="adh_short_C2"/>
    <property type="match status" value="1"/>
</dbReference>
<evidence type="ECO:0000313" key="6">
    <source>
        <dbReference type="Proteomes" id="UP001168167"/>
    </source>
</evidence>
<evidence type="ECO:0000256" key="3">
    <source>
        <dbReference type="ARBA" id="ARBA00023027"/>
    </source>
</evidence>
<gene>
    <name evidence="5" type="ORF">NQX30_01460</name>
</gene>
<dbReference type="InterPro" id="IPR020904">
    <property type="entry name" value="Sc_DH/Rdtase_CS"/>
</dbReference>
<reference evidence="5" key="1">
    <citation type="submission" date="2022-08" db="EMBL/GenBank/DDBJ databases">
        <authorList>
            <person name="Dzunkova M."/>
            <person name="La Clair J."/>
            <person name="Tyml T."/>
            <person name="Doud D."/>
            <person name="Schulz F."/>
            <person name="Piquer S."/>
            <person name="Porcel Sanchis D."/>
            <person name="Osborn A."/>
            <person name="Robinson D."/>
            <person name="Louie K.B."/>
            <person name="Bowen B.P."/>
            <person name="Bowers R."/>
            <person name="Lee J."/>
            <person name="Arnau Llombart V."/>
            <person name="Diaz Villanueva W."/>
            <person name="Gosliner T."/>
            <person name="Northen T."/>
            <person name="Cheng J.-F."/>
            <person name="Burkart M.D."/>
            <person name="Woyke T."/>
        </authorList>
    </citation>
    <scope>NUCLEOTIDE SEQUENCE</scope>
    <source>
        <strain evidence="5">Df01</strain>
    </source>
</reference>
<dbReference type="PRINTS" id="PR00080">
    <property type="entry name" value="SDRFAMILY"/>
</dbReference>
<dbReference type="InterPro" id="IPR002347">
    <property type="entry name" value="SDR_fam"/>
</dbReference>
<evidence type="ECO:0000256" key="1">
    <source>
        <dbReference type="ARBA" id="ARBA00006484"/>
    </source>
</evidence>
<reference evidence="5" key="2">
    <citation type="journal article" date="2023" name="Microbiome">
        <title>Synthase-selected sorting approach identifies a beta-lactone synthase in a nudibranch symbiotic bacterium.</title>
        <authorList>
            <person name="Dzunkova M."/>
            <person name="La Clair J.J."/>
            <person name="Tyml T."/>
            <person name="Doud D."/>
            <person name="Schulz F."/>
            <person name="Piquer-Esteban S."/>
            <person name="Porcel Sanchis D."/>
            <person name="Osborn A."/>
            <person name="Robinson D."/>
            <person name="Louie K.B."/>
            <person name="Bowen B.P."/>
            <person name="Bowers R.M."/>
            <person name="Lee J."/>
            <person name="Arnau V."/>
            <person name="Diaz-Villanueva W."/>
            <person name="Stepanauskas R."/>
            <person name="Gosliner T."/>
            <person name="Date S.V."/>
            <person name="Northen T.R."/>
            <person name="Cheng J.F."/>
            <person name="Burkart M.D."/>
            <person name="Woyke T."/>
        </authorList>
    </citation>
    <scope>NUCLEOTIDE SEQUENCE</scope>
    <source>
        <strain evidence="5">Df01</strain>
    </source>
</reference>
<evidence type="ECO:0000313" key="5">
    <source>
        <dbReference type="EMBL" id="MDM5147052.1"/>
    </source>
</evidence>
<comment type="caution">
    <text evidence="5">The sequence shown here is derived from an EMBL/GenBank/DDBJ whole genome shotgun (WGS) entry which is preliminary data.</text>
</comment>
<dbReference type="PANTHER" id="PTHR24321">
    <property type="entry name" value="DEHYDROGENASES, SHORT CHAIN"/>
    <property type="match status" value="1"/>
</dbReference>
<keyword evidence="2 5" id="KW-0560">Oxidoreductase</keyword>
<proteinExistence type="inferred from homology"/>
<dbReference type="PANTHER" id="PTHR24321:SF8">
    <property type="entry name" value="ESTRADIOL 17-BETA-DEHYDROGENASE 8-RELATED"/>
    <property type="match status" value="1"/>
</dbReference>
<dbReference type="Proteomes" id="UP001168167">
    <property type="component" value="Unassembled WGS sequence"/>
</dbReference>
<keyword evidence="3" id="KW-0520">NAD</keyword>
<dbReference type="PRINTS" id="PR00081">
    <property type="entry name" value="GDHRDH"/>
</dbReference>
<sequence>MMKLPNGTTAVVTGAAQGIGLAIARRLIGAGARVVVGDIKPPTVTEDFLFKQTDVADEESVRALVATAVEAGGLDIFINNAGIAVEKTITDTTVDEWDRVMAVNVRGVFLCAKHAITAMRKCGGGAIVNIGSIEGLGANASHAAYAASKGAVHALTRNIALEAGADGIRCNAIAPGWIDTPFNDNLISQYPDPERARAAISGLHPVGRLGTPDDIAEMALWLASDASTFVSGQVVVCDGGRTARLPLPAL</sequence>
<accession>A0ABT7QKB0</accession>
<evidence type="ECO:0000256" key="2">
    <source>
        <dbReference type="ARBA" id="ARBA00023002"/>
    </source>
</evidence>
<dbReference type="EMBL" id="JANQAO010000001">
    <property type="protein sequence ID" value="MDM5147052.1"/>
    <property type="molecule type" value="Genomic_DNA"/>
</dbReference>
<dbReference type="InterPro" id="IPR036291">
    <property type="entry name" value="NAD(P)-bd_dom_sf"/>
</dbReference>
<dbReference type="CDD" id="cd05233">
    <property type="entry name" value="SDR_c"/>
    <property type="match status" value="1"/>
</dbReference>
<dbReference type="SMART" id="SM00822">
    <property type="entry name" value="PKS_KR"/>
    <property type="match status" value="1"/>
</dbReference>
<protein>
    <submittedName>
        <fullName evidence="5">Glucose 1-dehydrogenase</fullName>
        <ecNumber evidence="5">1.1.1.47</ecNumber>
    </submittedName>
</protein>
<comment type="similarity">
    <text evidence="1">Belongs to the short-chain dehydrogenases/reductases (SDR) family.</text>
</comment>
<dbReference type="SUPFAM" id="SSF51735">
    <property type="entry name" value="NAD(P)-binding Rossmann-fold domains"/>
    <property type="match status" value="1"/>
</dbReference>
<dbReference type="GO" id="GO:0047936">
    <property type="term" value="F:glucose 1-dehydrogenase [NAD(P)+] activity"/>
    <property type="evidence" value="ECO:0007669"/>
    <property type="project" value="UniProtKB-EC"/>
</dbReference>
<organism evidence="5 6">
    <name type="scientific">Candidatus Doriopsillibacter californiensis</name>
    <dbReference type="NCBI Taxonomy" id="2970740"/>
    <lineage>
        <taxon>Bacteria</taxon>
        <taxon>Pseudomonadati</taxon>
        <taxon>Pseudomonadota</taxon>
        <taxon>Gammaproteobacteria</taxon>
        <taxon>Candidatus Tethybacterales</taxon>
        <taxon>Candidatus Persebacteraceae</taxon>
        <taxon>Candidatus Doriopsillibacter</taxon>
    </lineage>
</organism>
<dbReference type="EC" id="1.1.1.47" evidence="5"/>
<dbReference type="PROSITE" id="PS00061">
    <property type="entry name" value="ADH_SHORT"/>
    <property type="match status" value="1"/>
</dbReference>
<dbReference type="NCBIfam" id="NF005559">
    <property type="entry name" value="PRK07231.1"/>
    <property type="match status" value="1"/>
</dbReference>
<evidence type="ECO:0000259" key="4">
    <source>
        <dbReference type="SMART" id="SM00822"/>
    </source>
</evidence>
<feature type="domain" description="Ketoreductase" evidence="4">
    <location>
        <begin position="8"/>
        <end position="180"/>
    </location>
</feature>
<dbReference type="InterPro" id="IPR057326">
    <property type="entry name" value="KR_dom"/>
</dbReference>
<keyword evidence="6" id="KW-1185">Reference proteome</keyword>
<dbReference type="Gene3D" id="3.40.50.720">
    <property type="entry name" value="NAD(P)-binding Rossmann-like Domain"/>
    <property type="match status" value="1"/>
</dbReference>